<dbReference type="Proteomes" id="UP000321039">
    <property type="component" value="Unassembled WGS sequence"/>
</dbReference>
<dbReference type="InterPro" id="IPR050330">
    <property type="entry name" value="Bact_OuterMem_StrucFunc"/>
</dbReference>
<feature type="domain" description="OmpA-like" evidence="5">
    <location>
        <begin position="83"/>
        <end position="197"/>
    </location>
</feature>
<proteinExistence type="predicted"/>
<dbReference type="InterPro" id="IPR006665">
    <property type="entry name" value="OmpA-like"/>
</dbReference>
<gene>
    <name evidence="6" type="ORF">FV139_19905</name>
</gene>
<dbReference type="EMBL" id="VRZA01000010">
    <property type="protein sequence ID" value="TXS89554.1"/>
    <property type="molecule type" value="Genomic_DNA"/>
</dbReference>
<dbReference type="InterPro" id="IPR036737">
    <property type="entry name" value="OmpA-like_sf"/>
</dbReference>
<dbReference type="GO" id="GO:0009279">
    <property type="term" value="C:cell outer membrane"/>
    <property type="evidence" value="ECO:0007669"/>
    <property type="project" value="UniProtKB-SubCell"/>
</dbReference>
<comment type="subcellular location">
    <subcellularLocation>
        <location evidence="1">Cell outer membrane</location>
    </subcellularLocation>
</comment>
<dbReference type="PRINTS" id="PR01021">
    <property type="entry name" value="OMPADOMAIN"/>
</dbReference>
<evidence type="ECO:0000259" key="5">
    <source>
        <dbReference type="PROSITE" id="PS51123"/>
    </source>
</evidence>
<name>A0A5C8ZP64_9GAMM</name>
<dbReference type="PANTHER" id="PTHR30329">
    <property type="entry name" value="STATOR ELEMENT OF FLAGELLAR MOTOR COMPLEX"/>
    <property type="match status" value="1"/>
</dbReference>
<dbReference type="AlphaFoldDB" id="A0A5C8ZP64"/>
<dbReference type="PROSITE" id="PS51123">
    <property type="entry name" value="OMPA_2"/>
    <property type="match status" value="1"/>
</dbReference>
<evidence type="ECO:0000313" key="6">
    <source>
        <dbReference type="EMBL" id="TXS89554.1"/>
    </source>
</evidence>
<organism evidence="6 7">
    <name type="scientific">Parahaliea maris</name>
    <dbReference type="NCBI Taxonomy" id="2716870"/>
    <lineage>
        <taxon>Bacteria</taxon>
        <taxon>Pseudomonadati</taxon>
        <taxon>Pseudomonadota</taxon>
        <taxon>Gammaproteobacteria</taxon>
        <taxon>Cellvibrionales</taxon>
        <taxon>Halieaceae</taxon>
        <taxon>Parahaliea</taxon>
    </lineage>
</organism>
<dbReference type="CDD" id="cd07185">
    <property type="entry name" value="OmpA_C-like"/>
    <property type="match status" value="1"/>
</dbReference>
<dbReference type="InterPro" id="IPR006664">
    <property type="entry name" value="OMP_bac"/>
</dbReference>
<evidence type="ECO:0000313" key="7">
    <source>
        <dbReference type="Proteomes" id="UP000321039"/>
    </source>
</evidence>
<accession>A0A5C8ZP64</accession>
<dbReference type="Gene3D" id="3.30.1330.60">
    <property type="entry name" value="OmpA-like domain"/>
    <property type="match status" value="1"/>
</dbReference>
<sequence>MPIILLVGLFMLVQALPNDPVTDRVILLPEADGSVGAVIVESDTGTREVNQAYQVASVRESGGISSERTSATAVATRYGDLLAGQPKPQTSYLLYFEPGTDELVPASQATLETLKADAASRPAPEIRVIGHTDTTASPQYNDELSLERAEFVIETLRAFGVRPVSYEATGRGERDLLVPTADGVPEPRNRRVEVSIR</sequence>
<dbReference type="RefSeq" id="WP_148070246.1">
    <property type="nucleotide sequence ID" value="NZ_VRZA01000010.1"/>
</dbReference>
<evidence type="ECO:0000256" key="4">
    <source>
        <dbReference type="PROSITE-ProRule" id="PRU00473"/>
    </source>
</evidence>
<dbReference type="Pfam" id="PF00691">
    <property type="entry name" value="OmpA"/>
    <property type="match status" value="1"/>
</dbReference>
<evidence type="ECO:0000256" key="3">
    <source>
        <dbReference type="ARBA" id="ARBA00023237"/>
    </source>
</evidence>
<comment type="caution">
    <text evidence="6">The sequence shown here is derived from an EMBL/GenBank/DDBJ whole genome shotgun (WGS) entry which is preliminary data.</text>
</comment>
<keyword evidence="7" id="KW-1185">Reference proteome</keyword>
<protein>
    <submittedName>
        <fullName evidence="6">OmpA family protein</fullName>
    </submittedName>
</protein>
<keyword evidence="2 4" id="KW-0472">Membrane</keyword>
<reference evidence="6 7" key="1">
    <citation type="submission" date="2019-08" db="EMBL/GenBank/DDBJ databases">
        <title>Parahaliea maris sp. nov., isolated from the surface seawater.</title>
        <authorList>
            <person name="Liu Y."/>
        </authorList>
    </citation>
    <scope>NUCLEOTIDE SEQUENCE [LARGE SCALE GENOMIC DNA]</scope>
    <source>
        <strain evidence="6 7">HSLHS9</strain>
    </source>
</reference>
<evidence type="ECO:0000256" key="1">
    <source>
        <dbReference type="ARBA" id="ARBA00004442"/>
    </source>
</evidence>
<dbReference type="PANTHER" id="PTHR30329:SF21">
    <property type="entry name" value="LIPOPROTEIN YIAD-RELATED"/>
    <property type="match status" value="1"/>
</dbReference>
<keyword evidence="3" id="KW-0998">Cell outer membrane</keyword>
<evidence type="ECO:0000256" key="2">
    <source>
        <dbReference type="ARBA" id="ARBA00023136"/>
    </source>
</evidence>
<dbReference type="SUPFAM" id="SSF103088">
    <property type="entry name" value="OmpA-like"/>
    <property type="match status" value="1"/>
</dbReference>